<gene>
    <name evidence="2" type="ORF">GCM10009691_30530</name>
</gene>
<evidence type="ECO:0000313" key="3">
    <source>
        <dbReference type="Proteomes" id="UP001501791"/>
    </source>
</evidence>
<evidence type="ECO:0000313" key="2">
    <source>
        <dbReference type="EMBL" id="GAA1554080.1"/>
    </source>
</evidence>
<proteinExistence type="predicted"/>
<dbReference type="EMBL" id="BAAALY010000015">
    <property type="protein sequence ID" value="GAA1554080.1"/>
    <property type="molecule type" value="Genomic_DNA"/>
</dbReference>
<dbReference type="Proteomes" id="UP001501791">
    <property type="component" value="Unassembled WGS sequence"/>
</dbReference>
<reference evidence="3" key="1">
    <citation type="journal article" date="2019" name="Int. J. Syst. Evol. Microbiol.">
        <title>The Global Catalogue of Microorganisms (GCM) 10K type strain sequencing project: providing services to taxonomists for standard genome sequencing and annotation.</title>
        <authorList>
            <consortium name="The Broad Institute Genomics Platform"/>
            <consortium name="The Broad Institute Genome Sequencing Center for Infectious Disease"/>
            <person name="Wu L."/>
            <person name="Ma J."/>
        </authorList>
    </citation>
    <scope>NUCLEOTIDE SEQUENCE [LARGE SCALE GENOMIC DNA]</scope>
    <source>
        <strain evidence="3">JCM 13319</strain>
    </source>
</reference>
<feature type="region of interest" description="Disordered" evidence="1">
    <location>
        <begin position="247"/>
        <end position="270"/>
    </location>
</feature>
<accession>A0ABP4N1E5</accession>
<organism evidence="2 3">
    <name type="scientific">Brevibacterium picturae</name>
    <dbReference type="NCBI Taxonomy" id="260553"/>
    <lineage>
        <taxon>Bacteria</taxon>
        <taxon>Bacillati</taxon>
        <taxon>Actinomycetota</taxon>
        <taxon>Actinomycetes</taxon>
        <taxon>Micrococcales</taxon>
        <taxon>Brevibacteriaceae</taxon>
        <taxon>Brevibacterium</taxon>
    </lineage>
</organism>
<sequence>MDLAELACALPLAWEASLHKAPSFTTGAQWRFESVDWSSICEAGQHLLQNVTLDDYLCGLELTDDNVPRLLVIHGPRVAPAVRSAWISVSVALINNLEQINGGCSSINEILASLRVDASARKIVTEMTNIVDNPVLAAVACELSSSTVNYSQYRGTGRHSPWRARLDRAVIRSRSRRRPGEFWLGQRQDPWTSDDDLTITARIANEAFNWRTDHGGDFVAALHCDVRSIEDLVEWDRDQLRWAKTSRQMHDSTHAENSNFVANRAVPDSR</sequence>
<name>A0ABP4N1E5_9MICO</name>
<protein>
    <submittedName>
        <fullName evidence="2">Uncharacterized protein</fullName>
    </submittedName>
</protein>
<comment type="caution">
    <text evidence="2">The sequence shown here is derived from an EMBL/GenBank/DDBJ whole genome shotgun (WGS) entry which is preliminary data.</text>
</comment>
<evidence type="ECO:0000256" key="1">
    <source>
        <dbReference type="SAM" id="MobiDB-lite"/>
    </source>
</evidence>
<keyword evidence="3" id="KW-1185">Reference proteome</keyword>